<dbReference type="Pfam" id="PF12969">
    <property type="entry name" value="DUF3857"/>
    <property type="match status" value="1"/>
</dbReference>
<feature type="domain" description="Transglutaminase-like" evidence="2">
    <location>
        <begin position="301"/>
        <end position="399"/>
    </location>
</feature>
<dbReference type="InterPro" id="IPR024618">
    <property type="entry name" value="DUF3857"/>
</dbReference>
<comment type="caution">
    <text evidence="4">The sequence shown here is derived from an EMBL/GenBank/DDBJ whole genome shotgun (WGS) entry which is preliminary data.</text>
</comment>
<dbReference type="RefSeq" id="WP_345161960.1">
    <property type="nucleotide sequence ID" value="NZ_BAABHC010000029.1"/>
</dbReference>
<feature type="signal peptide" evidence="1">
    <location>
        <begin position="1"/>
        <end position="25"/>
    </location>
</feature>
<sequence>MKARTFTKSIILFLLLGGIATQAQAQAAKFGKIEEAELKMRTYDKDTSAAAVILSDYGFTRFELSGELRVVTERHMRIKILKKSGYDIANIEVPYYSYGTTRDKVLSIKGFTYNLENGEIQKEKLDAKTVFDEKRNEYWYLKKFTMPNIKEGSVIDVAFTTSSERIYSLDDWEFQKSVPTVWSEYRLRIPEYFDYKFLMQGYHPLYKNDNQKEGGAANMVNNAYVFIMKDLPALKEENYITSVTDYQSKIGFELQQVNFPGEPTRIMTGNWDKVVEDLLSSESFGTQLNRNNFFKEDIAAVQAKHKDPEQQMLALYDLVKNRMTWNDKTGLYTDNPIRKAYELRQGSAAEINLLLTSMLLEAGLDASPVAVSTRNHGRVLTTASPMISKFNYVIAHVKVGGKEYLLDATEPLLPAGMLPFRCLNGHGRLIRKKDHGWLALNAISPRSKLFSAEITINSHGEMSGTGRESAAGYNALYLRKTILEEGESKYAERIAKEVGDFKMGKPEIKNLREINNALDITYAISASGSAQANSIIYLNPMLGQGEKENPFKLEERLYPVDFGAPIDETYICRFTIPEGYELDEVPKGIAVNLPEKGGRFMYVVQQQDNVVQVMSKVSINKPIFYAPEYSHLKELYNQIIAKHAEQIVLKKTVAN</sequence>
<evidence type="ECO:0000259" key="3">
    <source>
        <dbReference type="Pfam" id="PF12969"/>
    </source>
</evidence>
<evidence type="ECO:0000313" key="5">
    <source>
        <dbReference type="Proteomes" id="UP001500552"/>
    </source>
</evidence>
<dbReference type="Gene3D" id="3.10.620.30">
    <property type="match status" value="1"/>
</dbReference>
<evidence type="ECO:0000259" key="2">
    <source>
        <dbReference type="Pfam" id="PF01841"/>
    </source>
</evidence>
<protein>
    <recommendedName>
        <fullName evidence="6">DUF3857 domain-containing protein</fullName>
    </recommendedName>
</protein>
<accession>A0ABP8M223</accession>
<dbReference type="Gene3D" id="2.60.120.1130">
    <property type="match status" value="1"/>
</dbReference>
<dbReference type="Gene3D" id="2.60.40.3140">
    <property type="match status" value="1"/>
</dbReference>
<feature type="chain" id="PRO_5046891621" description="DUF3857 domain-containing protein" evidence="1">
    <location>
        <begin position="26"/>
        <end position="655"/>
    </location>
</feature>
<keyword evidence="5" id="KW-1185">Reference proteome</keyword>
<organism evidence="4 5">
    <name type="scientific">Pontibacter saemangeumensis</name>
    <dbReference type="NCBI Taxonomy" id="1084525"/>
    <lineage>
        <taxon>Bacteria</taxon>
        <taxon>Pseudomonadati</taxon>
        <taxon>Bacteroidota</taxon>
        <taxon>Cytophagia</taxon>
        <taxon>Cytophagales</taxon>
        <taxon>Hymenobacteraceae</taxon>
        <taxon>Pontibacter</taxon>
    </lineage>
</organism>
<dbReference type="Pfam" id="PF01841">
    <property type="entry name" value="Transglut_core"/>
    <property type="match status" value="1"/>
</dbReference>
<evidence type="ECO:0000313" key="4">
    <source>
        <dbReference type="EMBL" id="GAA4442168.1"/>
    </source>
</evidence>
<evidence type="ECO:0008006" key="6">
    <source>
        <dbReference type="Google" id="ProtNLM"/>
    </source>
</evidence>
<name>A0ABP8M223_9BACT</name>
<dbReference type="InterPro" id="IPR002931">
    <property type="entry name" value="Transglutaminase-like"/>
</dbReference>
<dbReference type="Proteomes" id="UP001500552">
    <property type="component" value="Unassembled WGS sequence"/>
</dbReference>
<gene>
    <name evidence="4" type="ORF">GCM10023188_41570</name>
</gene>
<proteinExistence type="predicted"/>
<evidence type="ECO:0000256" key="1">
    <source>
        <dbReference type="SAM" id="SignalP"/>
    </source>
</evidence>
<reference evidence="5" key="1">
    <citation type="journal article" date="2019" name="Int. J. Syst. Evol. Microbiol.">
        <title>The Global Catalogue of Microorganisms (GCM) 10K type strain sequencing project: providing services to taxonomists for standard genome sequencing and annotation.</title>
        <authorList>
            <consortium name="The Broad Institute Genomics Platform"/>
            <consortium name="The Broad Institute Genome Sequencing Center for Infectious Disease"/>
            <person name="Wu L."/>
            <person name="Ma J."/>
        </authorList>
    </citation>
    <scope>NUCLEOTIDE SEQUENCE [LARGE SCALE GENOMIC DNA]</scope>
    <source>
        <strain evidence="5">JCM 17926</strain>
    </source>
</reference>
<keyword evidence="1" id="KW-0732">Signal</keyword>
<dbReference type="EMBL" id="BAABHC010000029">
    <property type="protein sequence ID" value="GAA4442168.1"/>
    <property type="molecule type" value="Genomic_DNA"/>
</dbReference>
<feature type="domain" description="DUF3857" evidence="3">
    <location>
        <begin position="69"/>
        <end position="234"/>
    </location>
</feature>